<keyword evidence="3" id="KW-0472">Membrane</keyword>
<reference evidence="4" key="1">
    <citation type="journal article" date="2020" name="Stud. Mycol.">
        <title>101 Dothideomycetes genomes: a test case for predicting lifestyles and emergence of pathogens.</title>
        <authorList>
            <person name="Haridas S."/>
            <person name="Albert R."/>
            <person name="Binder M."/>
            <person name="Bloem J."/>
            <person name="Labutti K."/>
            <person name="Salamov A."/>
            <person name="Andreopoulos B."/>
            <person name="Baker S."/>
            <person name="Barry K."/>
            <person name="Bills G."/>
            <person name="Bluhm B."/>
            <person name="Cannon C."/>
            <person name="Castanera R."/>
            <person name="Culley D."/>
            <person name="Daum C."/>
            <person name="Ezra D."/>
            <person name="Gonzalez J."/>
            <person name="Henrissat B."/>
            <person name="Kuo A."/>
            <person name="Liang C."/>
            <person name="Lipzen A."/>
            <person name="Lutzoni F."/>
            <person name="Magnuson J."/>
            <person name="Mondo S."/>
            <person name="Nolan M."/>
            <person name="Ohm R."/>
            <person name="Pangilinan J."/>
            <person name="Park H.-J."/>
            <person name="Ramirez L."/>
            <person name="Alfaro M."/>
            <person name="Sun H."/>
            <person name="Tritt A."/>
            <person name="Yoshinaga Y."/>
            <person name="Zwiers L.-H."/>
            <person name="Turgeon B."/>
            <person name="Goodwin S."/>
            <person name="Spatafora J."/>
            <person name="Crous P."/>
            <person name="Grigoriev I."/>
        </authorList>
    </citation>
    <scope>NUCLEOTIDE SEQUENCE</scope>
    <source>
        <strain evidence="4">CBS 175.79</strain>
    </source>
</reference>
<dbReference type="GO" id="GO:0006629">
    <property type="term" value="P:lipid metabolic process"/>
    <property type="evidence" value="ECO:0007669"/>
    <property type="project" value="InterPro"/>
</dbReference>
<dbReference type="RefSeq" id="XP_033384531.1">
    <property type="nucleotide sequence ID" value="XM_033531998.1"/>
</dbReference>
<accession>A0A6A5XSM9</accession>
<dbReference type="PANTHER" id="PTHR31571:SF1">
    <property type="entry name" value="ALTERED INHERITANCE OF MITOCHONDRIA PROTEIN 6"/>
    <property type="match status" value="1"/>
</dbReference>
<keyword evidence="3" id="KW-0812">Transmembrane</keyword>
<proteinExistence type="inferred from homology"/>
<name>A0A6A5XSM9_9PLEO</name>
<gene>
    <name evidence="4" type="ORF">BU24DRAFT_462376</name>
</gene>
<feature type="transmembrane region" description="Helical" evidence="3">
    <location>
        <begin position="104"/>
        <end position="130"/>
    </location>
</feature>
<evidence type="ECO:0000256" key="3">
    <source>
        <dbReference type="SAM" id="Phobius"/>
    </source>
</evidence>
<dbReference type="PROSITE" id="PS50007">
    <property type="entry name" value="PIPLC_X_DOMAIN"/>
    <property type="match status" value="1"/>
</dbReference>
<organism evidence="4 5">
    <name type="scientific">Aaosphaeria arxii CBS 175.79</name>
    <dbReference type="NCBI Taxonomy" id="1450172"/>
    <lineage>
        <taxon>Eukaryota</taxon>
        <taxon>Fungi</taxon>
        <taxon>Dikarya</taxon>
        <taxon>Ascomycota</taxon>
        <taxon>Pezizomycotina</taxon>
        <taxon>Dothideomycetes</taxon>
        <taxon>Pleosporomycetidae</taxon>
        <taxon>Pleosporales</taxon>
        <taxon>Pleosporales incertae sedis</taxon>
        <taxon>Aaosphaeria</taxon>
    </lineage>
</organism>
<dbReference type="InterPro" id="IPR017946">
    <property type="entry name" value="PLC-like_Pdiesterase_TIM-brl"/>
</dbReference>
<sequence>MEDTKQQQPPQQRIILDRSISSTSTIVTLSPLSEKEKESCIVVETQISSVDSDEELDAQGTPKSRHPRLQKLAGFAKLKSLWTPSSTDEESQTNSRRFIITRRWLIILAALISFGIIAGLTYVAFVASLIRRLNPPQPSNGLQRILKDWKEPTAEGAYTFDWMDDFSRDIVPKNCHSHNDYWRSVPLYEALAAGCSSVEADVWLTEDSDFLVSHTRKQAAKERTLNSLFLDPITNIFNQRNVSVASTEDKEVGMFDVDPNVTTTLLIDMKADGQKAFPVLLEKLRPLHEKGWLTYFDGTKVVRGPLTIVGSGRTPFDLVKAMDNDRFVFFDAPLSDIANPEYTTENSYYASTKLYNAIGRIWFNVLAPNQVETLKTQIKAAADKGLVSRYWDLPAWPISLRDKVWFTLTANSVGVLNVDDLVSATRWNWNWCIVAGIRLCGNS</sequence>
<evidence type="ECO:0000313" key="5">
    <source>
        <dbReference type="Proteomes" id="UP000799778"/>
    </source>
</evidence>
<evidence type="ECO:0000256" key="2">
    <source>
        <dbReference type="ARBA" id="ARBA00014286"/>
    </source>
</evidence>
<dbReference type="PANTHER" id="PTHR31571">
    <property type="entry name" value="ALTERED INHERITANCE OF MITOCHONDRIA PROTEIN 6"/>
    <property type="match status" value="1"/>
</dbReference>
<dbReference type="GO" id="GO:0008081">
    <property type="term" value="F:phosphoric diester hydrolase activity"/>
    <property type="evidence" value="ECO:0007669"/>
    <property type="project" value="InterPro"/>
</dbReference>
<comment type="similarity">
    <text evidence="1">Belongs to the AIM6 family.</text>
</comment>
<protein>
    <recommendedName>
        <fullName evidence="2">Altered inheritance of mitochondria protein 6</fullName>
    </recommendedName>
</protein>
<dbReference type="InterPro" id="IPR051236">
    <property type="entry name" value="HAT_RTT109-like"/>
</dbReference>
<dbReference type="EMBL" id="ML978069">
    <property type="protein sequence ID" value="KAF2016192.1"/>
    <property type="molecule type" value="Genomic_DNA"/>
</dbReference>
<dbReference type="Proteomes" id="UP000799778">
    <property type="component" value="Unassembled WGS sequence"/>
</dbReference>
<evidence type="ECO:0000256" key="1">
    <source>
        <dbReference type="ARBA" id="ARBA00008858"/>
    </source>
</evidence>
<dbReference type="AlphaFoldDB" id="A0A6A5XSM9"/>
<evidence type="ECO:0000313" key="4">
    <source>
        <dbReference type="EMBL" id="KAF2016192.1"/>
    </source>
</evidence>
<keyword evidence="3" id="KW-1133">Transmembrane helix</keyword>
<keyword evidence="5" id="KW-1185">Reference proteome</keyword>
<dbReference type="SUPFAM" id="SSF51695">
    <property type="entry name" value="PLC-like phosphodiesterases"/>
    <property type="match status" value="1"/>
</dbReference>
<dbReference type="GeneID" id="54289395"/>
<dbReference type="OrthoDB" id="4153866at2759"/>